<keyword evidence="2" id="KW-1185">Reference proteome</keyword>
<organism evidence="1 2">
    <name type="scientific">Canavalia gladiata</name>
    <name type="common">Sword bean</name>
    <name type="synonym">Dolichos gladiatus</name>
    <dbReference type="NCBI Taxonomy" id="3824"/>
    <lineage>
        <taxon>Eukaryota</taxon>
        <taxon>Viridiplantae</taxon>
        <taxon>Streptophyta</taxon>
        <taxon>Embryophyta</taxon>
        <taxon>Tracheophyta</taxon>
        <taxon>Spermatophyta</taxon>
        <taxon>Magnoliopsida</taxon>
        <taxon>eudicotyledons</taxon>
        <taxon>Gunneridae</taxon>
        <taxon>Pentapetalae</taxon>
        <taxon>rosids</taxon>
        <taxon>fabids</taxon>
        <taxon>Fabales</taxon>
        <taxon>Fabaceae</taxon>
        <taxon>Papilionoideae</taxon>
        <taxon>50 kb inversion clade</taxon>
        <taxon>NPAAA clade</taxon>
        <taxon>indigoferoid/millettioid clade</taxon>
        <taxon>Phaseoleae</taxon>
        <taxon>Canavalia</taxon>
    </lineage>
</organism>
<accession>A0AAN9QL46</accession>
<dbReference type="AlphaFoldDB" id="A0AAN9QL46"/>
<name>A0AAN9QL46_CANGL</name>
<sequence>MVVQERQAHAFVWNLDHTFPESSSIAKDGYDRGLSKCHRSIRSSNVNGGQVGNVTQLHQDDCHKRLELAHERFEFIKQGLKLLPPIPCHDSGAWPSGWGAARLSITCVRAPVSHSFNLRLLAHIHLGLRKICHLGHAGHPTLLPRLNPEFDYSTMDPTKCLLFSQCIRANVAATFTNHVAPITI</sequence>
<evidence type="ECO:0000313" key="1">
    <source>
        <dbReference type="EMBL" id="KAK7339437.1"/>
    </source>
</evidence>
<protein>
    <submittedName>
        <fullName evidence="1">Uncharacterized protein</fullName>
    </submittedName>
</protein>
<evidence type="ECO:0000313" key="2">
    <source>
        <dbReference type="Proteomes" id="UP001367508"/>
    </source>
</evidence>
<dbReference type="EMBL" id="JAYMYQ010000004">
    <property type="protein sequence ID" value="KAK7339437.1"/>
    <property type="molecule type" value="Genomic_DNA"/>
</dbReference>
<dbReference type="Proteomes" id="UP001367508">
    <property type="component" value="Unassembled WGS sequence"/>
</dbReference>
<gene>
    <name evidence="1" type="ORF">VNO77_20103</name>
</gene>
<comment type="caution">
    <text evidence="1">The sequence shown here is derived from an EMBL/GenBank/DDBJ whole genome shotgun (WGS) entry which is preliminary data.</text>
</comment>
<reference evidence="1 2" key="1">
    <citation type="submission" date="2024-01" db="EMBL/GenBank/DDBJ databases">
        <title>The genomes of 5 underutilized Papilionoideae crops provide insights into root nodulation and disease resistanc.</title>
        <authorList>
            <person name="Jiang F."/>
        </authorList>
    </citation>
    <scope>NUCLEOTIDE SEQUENCE [LARGE SCALE GENOMIC DNA]</scope>
    <source>
        <strain evidence="1">LVBAO_FW01</strain>
        <tissue evidence="1">Leaves</tissue>
    </source>
</reference>
<proteinExistence type="predicted"/>